<sequence>MTFGDIIQYEGDKYVFLVPSLQFVYVAKILTDSETKLFEKMYQDHQKRGEPVEEKGVFWFVRLTCKDFKDQWAHLANAQKNVIYSKWFKPINSEKLNVKDLISLKKEILEKRTWPELKDLIKDIEV</sequence>
<dbReference type="EMBL" id="LBOK01000060">
    <property type="protein sequence ID" value="KKP32437.1"/>
    <property type="molecule type" value="Genomic_DNA"/>
</dbReference>
<dbReference type="Proteomes" id="UP000034349">
    <property type="component" value="Unassembled WGS sequence"/>
</dbReference>
<reference evidence="1 2" key="1">
    <citation type="journal article" date="2015" name="Nature">
        <title>rRNA introns, odd ribosomes, and small enigmatic genomes across a large radiation of phyla.</title>
        <authorList>
            <person name="Brown C.T."/>
            <person name="Hug L.A."/>
            <person name="Thomas B.C."/>
            <person name="Sharon I."/>
            <person name="Castelle C.J."/>
            <person name="Singh A."/>
            <person name="Wilkins M.J."/>
            <person name="Williams K.H."/>
            <person name="Banfield J.F."/>
        </authorList>
    </citation>
    <scope>NUCLEOTIDE SEQUENCE [LARGE SCALE GENOMIC DNA]</scope>
</reference>
<comment type="caution">
    <text evidence="1">The sequence shown here is derived from an EMBL/GenBank/DDBJ whole genome shotgun (WGS) entry which is preliminary data.</text>
</comment>
<proteinExistence type="predicted"/>
<evidence type="ECO:0000313" key="1">
    <source>
        <dbReference type="EMBL" id="KKP32437.1"/>
    </source>
</evidence>
<accession>A0A0G0BN24</accession>
<protein>
    <submittedName>
        <fullName evidence="1">Uncharacterized protein</fullName>
    </submittedName>
</protein>
<name>A0A0G0BN24_9BACT</name>
<evidence type="ECO:0000313" key="2">
    <source>
        <dbReference type="Proteomes" id="UP000034349"/>
    </source>
</evidence>
<dbReference type="AlphaFoldDB" id="A0A0G0BN24"/>
<organism evidence="1 2">
    <name type="scientific">Candidatus Roizmanbacteria bacterium GW2011_GWA2_32_13</name>
    <dbReference type="NCBI Taxonomy" id="1618475"/>
    <lineage>
        <taxon>Bacteria</taxon>
        <taxon>Candidatus Roizmaniibacteriota</taxon>
    </lineage>
</organism>
<gene>
    <name evidence="1" type="ORF">UR23_C0060G0007</name>
</gene>